<gene>
    <name evidence="11" type="ORF">ACFO5R_01360</name>
</gene>
<comment type="cofactor">
    <cofactor evidence="8">
        <name>[2Fe-2S] cluster</name>
        <dbReference type="ChEBI" id="CHEBI:190135"/>
    </cofactor>
</comment>
<sequence>MTSHDVTLEWPDGRSDTVTVEPRETVLEAALREGIRLPYDCREGTCTTCVGRLLAVDGDDSAAGGGGGSDADDAKSSDRRSIDAATAFDYRRPPAALTEREHADGYVLLCIALAQADCRVAVGPRIRAEIGDSPWG</sequence>
<evidence type="ECO:0000256" key="7">
    <source>
        <dbReference type="ARBA" id="ARBA00023014"/>
    </source>
</evidence>
<evidence type="ECO:0000313" key="11">
    <source>
        <dbReference type="EMBL" id="MFC4540571.1"/>
    </source>
</evidence>
<name>A0ABD5PKK5_9EURY</name>
<evidence type="ECO:0000259" key="10">
    <source>
        <dbReference type="PROSITE" id="PS51085"/>
    </source>
</evidence>
<dbReference type="GO" id="GO:0046872">
    <property type="term" value="F:metal ion binding"/>
    <property type="evidence" value="ECO:0007669"/>
    <property type="project" value="UniProtKB-KW"/>
</dbReference>
<dbReference type="GO" id="GO:0051537">
    <property type="term" value="F:2 iron, 2 sulfur cluster binding"/>
    <property type="evidence" value="ECO:0007669"/>
    <property type="project" value="UniProtKB-KW"/>
</dbReference>
<dbReference type="PANTHER" id="PTHR43112">
    <property type="entry name" value="FERREDOXIN"/>
    <property type="match status" value="1"/>
</dbReference>
<keyword evidence="6" id="KW-0408">Iron</keyword>
<evidence type="ECO:0000256" key="6">
    <source>
        <dbReference type="ARBA" id="ARBA00023004"/>
    </source>
</evidence>
<dbReference type="Pfam" id="PF00111">
    <property type="entry name" value="Fer2"/>
    <property type="match status" value="1"/>
</dbReference>
<dbReference type="SUPFAM" id="SSF54292">
    <property type="entry name" value="2Fe-2S ferredoxin-like"/>
    <property type="match status" value="1"/>
</dbReference>
<comment type="caution">
    <text evidence="11">The sequence shown here is derived from an EMBL/GenBank/DDBJ whole genome shotgun (WGS) entry which is preliminary data.</text>
</comment>
<dbReference type="PANTHER" id="PTHR43112:SF3">
    <property type="entry name" value="FERREDOXIN-2, CHLOROPLASTIC"/>
    <property type="match status" value="1"/>
</dbReference>
<dbReference type="InterPro" id="IPR012675">
    <property type="entry name" value="Beta-grasp_dom_sf"/>
</dbReference>
<keyword evidence="5" id="KW-0249">Electron transport</keyword>
<organism evidence="11 12">
    <name type="scientific">Halosolutus amylolyticus</name>
    <dbReference type="NCBI Taxonomy" id="2932267"/>
    <lineage>
        <taxon>Archaea</taxon>
        <taxon>Methanobacteriati</taxon>
        <taxon>Methanobacteriota</taxon>
        <taxon>Stenosarchaea group</taxon>
        <taxon>Halobacteria</taxon>
        <taxon>Halobacteriales</taxon>
        <taxon>Natrialbaceae</taxon>
        <taxon>Halosolutus</taxon>
    </lineage>
</organism>
<evidence type="ECO:0000256" key="3">
    <source>
        <dbReference type="ARBA" id="ARBA00022714"/>
    </source>
</evidence>
<dbReference type="PROSITE" id="PS51085">
    <property type="entry name" value="2FE2S_FER_2"/>
    <property type="match status" value="1"/>
</dbReference>
<dbReference type="CDD" id="cd00207">
    <property type="entry name" value="fer2"/>
    <property type="match status" value="1"/>
</dbReference>
<dbReference type="AlphaFoldDB" id="A0ABD5PKK5"/>
<protein>
    <submittedName>
        <fullName evidence="11">2Fe-2S iron-sulfur cluster-binding protein</fullName>
    </submittedName>
</protein>
<accession>A0ABD5PKK5</accession>
<keyword evidence="7" id="KW-0411">Iron-sulfur</keyword>
<dbReference type="PROSITE" id="PS00197">
    <property type="entry name" value="2FE2S_FER_1"/>
    <property type="match status" value="1"/>
</dbReference>
<comment type="similarity">
    <text evidence="1">Belongs to the 2Fe2S plant-type ferredoxin family.</text>
</comment>
<evidence type="ECO:0000256" key="2">
    <source>
        <dbReference type="ARBA" id="ARBA00022448"/>
    </source>
</evidence>
<feature type="domain" description="2Fe-2S ferredoxin-type" evidence="10">
    <location>
        <begin position="4"/>
        <end position="126"/>
    </location>
</feature>
<dbReference type="Gene3D" id="3.10.20.30">
    <property type="match status" value="1"/>
</dbReference>
<dbReference type="EMBL" id="JBHSFA010000002">
    <property type="protein sequence ID" value="MFC4540571.1"/>
    <property type="molecule type" value="Genomic_DNA"/>
</dbReference>
<feature type="region of interest" description="Disordered" evidence="9">
    <location>
        <begin position="57"/>
        <end position="80"/>
    </location>
</feature>
<evidence type="ECO:0000313" key="12">
    <source>
        <dbReference type="Proteomes" id="UP001595898"/>
    </source>
</evidence>
<dbReference type="RefSeq" id="WP_250138738.1">
    <property type="nucleotide sequence ID" value="NZ_JALIQP010000001.1"/>
</dbReference>
<keyword evidence="12" id="KW-1185">Reference proteome</keyword>
<dbReference type="Proteomes" id="UP001595898">
    <property type="component" value="Unassembled WGS sequence"/>
</dbReference>
<dbReference type="InterPro" id="IPR001041">
    <property type="entry name" value="2Fe-2S_ferredoxin-type"/>
</dbReference>
<evidence type="ECO:0000256" key="4">
    <source>
        <dbReference type="ARBA" id="ARBA00022723"/>
    </source>
</evidence>
<evidence type="ECO:0000256" key="8">
    <source>
        <dbReference type="ARBA" id="ARBA00034078"/>
    </source>
</evidence>
<dbReference type="InterPro" id="IPR006058">
    <property type="entry name" value="2Fe2S_fd_BS"/>
</dbReference>
<proteinExistence type="inferred from homology"/>
<evidence type="ECO:0000256" key="1">
    <source>
        <dbReference type="ARBA" id="ARBA00007874"/>
    </source>
</evidence>
<dbReference type="InterPro" id="IPR036010">
    <property type="entry name" value="2Fe-2S_ferredoxin-like_sf"/>
</dbReference>
<keyword evidence="2" id="KW-0813">Transport</keyword>
<keyword evidence="4" id="KW-0479">Metal-binding</keyword>
<reference evidence="11 12" key="1">
    <citation type="journal article" date="2019" name="Int. J. Syst. Evol. Microbiol.">
        <title>The Global Catalogue of Microorganisms (GCM) 10K type strain sequencing project: providing services to taxonomists for standard genome sequencing and annotation.</title>
        <authorList>
            <consortium name="The Broad Institute Genomics Platform"/>
            <consortium name="The Broad Institute Genome Sequencing Center for Infectious Disease"/>
            <person name="Wu L."/>
            <person name="Ma J."/>
        </authorList>
    </citation>
    <scope>NUCLEOTIDE SEQUENCE [LARGE SCALE GENOMIC DNA]</scope>
    <source>
        <strain evidence="11 12">WLHS5</strain>
    </source>
</reference>
<evidence type="ECO:0000256" key="9">
    <source>
        <dbReference type="SAM" id="MobiDB-lite"/>
    </source>
</evidence>
<evidence type="ECO:0000256" key="5">
    <source>
        <dbReference type="ARBA" id="ARBA00022982"/>
    </source>
</evidence>
<keyword evidence="3" id="KW-0001">2Fe-2S</keyword>